<name>A0A8H7U6T4_9APHY</name>
<accession>A0A8H7U6T4</accession>
<evidence type="ECO:0000313" key="3">
    <source>
        <dbReference type="EMBL" id="KAF9821168.1"/>
    </source>
</evidence>
<dbReference type="Gene3D" id="1.20.58.2190">
    <property type="match status" value="1"/>
</dbReference>
<protein>
    <recommendedName>
        <fullName evidence="2">PUB domain-containing protein</fullName>
    </recommendedName>
</protein>
<feature type="region of interest" description="Disordered" evidence="1">
    <location>
        <begin position="159"/>
        <end position="280"/>
    </location>
</feature>
<dbReference type="GO" id="GO:0005737">
    <property type="term" value="C:cytoplasm"/>
    <property type="evidence" value="ECO:0007669"/>
    <property type="project" value="TreeGrafter"/>
</dbReference>
<feature type="compositionally biased region" description="Acidic residues" evidence="1">
    <location>
        <begin position="271"/>
        <end position="280"/>
    </location>
</feature>
<comment type="caution">
    <text evidence="3">The sequence shown here is derived from an EMBL/GenBank/DDBJ whole genome shotgun (WGS) entry which is preliminary data.</text>
</comment>
<organism evidence="3 4">
    <name type="scientific">Rhodonia placenta</name>
    <dbReference type="NCBI Taxonomy" id="104341"/>
    <lineage>
        <taxon>Eukaryota</taxon>
        <taxon>Fungi</taxon>
        <taxon>Dikarya</taxon>
        <taxon>Basidiomycota</taxon>
        <taxon>Agaricomycotina</taxon>
        <taxon>Agaricomycetes</taxon>
        <taxon>Polyporales</taxon>
        <taxon>Adustoporiaceae</taxon>
        <taxon>Rhodonia</taxon>
    </lineage>
</organism>
<reference evidence="3" key="1">
    <citation type="submission" date="2020-11" db="EMBL/GenBank/DDBJ databases">
        <authorList>
            <person name="Koelle M."/>
            <person name="Horta M.A.C."/>
            <person name="Nowrousian M."/>
            <person name="Ohm R.A."/>
            <person name="Benz P."/>
            <person name="Pilgard A."/>
        </authorList>
    </citation>
    <scope>NUCLEOTIDE SEQUENCE</scope>
    <source>
        <strain evidence="3">FPRL280</strain>
    </source>
</reference>
<dbReference type="CDD" id="cd09212">
    <property type="entry name" value="PUB"/>
    <property type="match status" value="1"/>
</dbReference>
<evidence type="ECO:0000313" key="4">
    <source>
        <dbReference type="Proteomes" id="UP000639403"/>
    </source>
</evidence>
<evidence type="ECO:0000256" key="1">
    <source>
        <dbReference type="SAM" id="MobiDB-lite"/>
    </source>
</evidence>
<gene>
    <name evidence="3" type="ORF">IEO21_00776</name>
</gene>
<dbReference type="SUPFAM" id="SSF143503">
    <property type="entry name" value="PUG domain-like"/>
    <property type="match status" value="1"/>
</dbReference>
<dbReference type="EMBL" id="JADOXO010000005">
    <property type="protein sequence ID" value="KAF9821168.1"/>
    <property type="molecule type" value="Genomic_DNA"/>
</dbReference>
<dbReference type="PANTHER" id="PTHR23153:SF38">
    <property type="entry name" value="UBX DOMAIN-CONTAINING PROTEIN 6"/>
    <property type="match status" value="1"/>
</dbReference>
<feature type="compositionally biased region" description="Low complexity" evidence="1">
    <location>
        <begin position="210"/>
        <end position="219"/>
    </location>
</feature>
<proteinExistence type="predicted"/>
<dbReference type="InterPro" id="IPR036339">
    <property type="entry name" value="PUB-like_dom_sf"/>
</dbReference>
<dbReference type="AlphaFoldDB" id="A0A8H7U6T4"/>
<sequence length="280" mass="32226">MDGQQHDSTIQESQRNDDVAAAIERRLQQQREQAEEAAAAAKVETSFDENYERRQEFRRLIDPGIVRPNAKELALESLQTLKMLAENILQHPGEEKYRRFKPTNSKIRRTLVEPKGTLEYAVEMGFRPEVENFQPFYIFDTRRTTDLNIGLAMINETLDRETSKKEREERAKREAKEAELAAKEKLKRQFLDDRKSTAMRQQREREAREALAAQRISSPSRPPASPPVTVTPTRTGRRVPRMRGTGRTLSGQTVADADDAGEDIPPPYKEESEDEQDEDE</sequence>
<feature type="region of interest" description="Disordered" evidence="1">
    <location>
        <begin position="1"/>
        <end position="20"/>
    </location>
</feature>
<dbReference type="InterPro" id="IPR018997">
    <property type="entry name" value="PUB_domain"/>
</dbReference>
<evidence type="ECO:0000259" key="2">
    <source>
        <dbReference type="Pfam" id="PF09409"/>
    </source>
</evidence>
<dbReference type="PANTHER" id="PTHR23153">
    <property type="entry name" value="UBX-RELATED"/>
    <property type="match status" value="1"/>
</dbReference>
<reference evidence="3" key="2">
    <citation type="journal article" name="Front. Microbiol.">
        <title>Degradative Capacity of Two Strains of Rhodonia placenta: From Phenotype to Genotype.</title>
        <authorList>
            <person name="Kolle M."/>
            <person name="Horta M.A.C."/>
            <person name="Nowrousian M."/>
            <person name="Ohm R.A."/>
            <person name="Benz J.P."/>
            <person name="Pilgard A."/>
        </authorList>
    </citation>
    <scope>NUCLEOTIDE SEQUENCE</scope>
    <source>
        <strain evidence="3">FPRL280</strain>
    </source>
</reference>
<dbReference type="Proteomes" id="UP000639403">
    <property type="component" value="Unassembled WGS sequence"/>
</dbReference>
<feature type="domain" description="PUB" evidence="2">
    <location>
        <begin position="75"/>
        <end position="147"/>
    </location>
</feature>
<dbReference type="Pfam" id="PF09409">
    <property type="entry name" value="PUB"/>
    <property type="match status" value="1"/>
</dbReference>
<feature type="compositionally biased region" description="Polar residues" evidence="1">
    <location>
        <begin position="1"/>
        <end position="13"/>
    </location>
</feature>
<feature type="compositionally biased region" description="Basic and acidic residues" evidence="1">
    <location>
        <begin position="159"/>
        <end position="209"/>
    </location>
</feature>